<dbReference type="OrthoDB" id="187060at2"/>
<proteinExistence type="predicted"/>
<dbReference type="Proteomes" id="UP000321577">
    <property type="component" value="Unassembled WGS sequence"/>
</dbReference>
<feature type="transmembrane region" description="Helical" evidence="1">
    <location>
        <begin position="6"/>
        <end position="26"/>
    </location>
</feature>
<accession>A0A512M9I6</accession>
<dbReference type="InterPro" id="IPR035437">
    <property type="entry name" value="SNase_OB-fold_sf"/>
</dbReference>
<reference evidence="3 4" key="1">
    <citation type="submission" date="2019-07" db="EMBL/GenBank/DDBJ databases">
        <title>Whole genome shotgun sequence of Brevifollis gellanilyticus NBRC 108608.</title>
        <authorList>
            <person name="Hosoyama A."/>
            <person name="Uohara A."/>
            <person name="Ohji S."/>
            <person name="Ichikawa N."/>
        </authorList>
    </citation>
    <scope>NUCLEOTIDE SEQUENCE [LARGE SCALE GENOMIC DNA]</scope>
    <source>
        <strain evidence="3 4">NBRC 108608</strain>
    </source>
</reference>
<comment type="caution">
    <text evidence="3">The sequence shown here is derived from an EMBL/GenBank/DDBJ whole genome shotgun (WGS) entry which is preliminary data.</text>
</comment>
<evidence type="ECO:0000313" key="3">
    <source>
        <dbReference type="EMBL" id="GEP43408.1"/>
    </source>
</evidence>
<protein>
    <recommendedName>
        <fullName evidence="2">TNase-like domain-containing protein</fullName>
    </recommendedName>
</protein>
<dbReference type="RefSeq" id="WP_146850984.1">
    <property type="nucleotide sequence ID" value="NZ_BKAG01000017.1"/>
</dbReference>
<evidence type="ECO:0000256" key="1">
    <source>
        <dbReference type="SAM" id="Phobius"/>
    </source>
</evidence>
<evidence type="ECO:0000259" key="2">
    <source>
        <dbReference type="Pfam" id="PF00565"/>
    </source>
</evidence>
<dbReference type="Pfam" id="PF00565">
    <property type="entry name" value="SNase"/>
    <property type="match status" value="1"/>
</dbReference>
<dbReference type="InterPro" id="IPR016071">
    <property type="entry name" value="Staphylococal_nuclease_OB-fold"/>
</dbReference>
<evidence type="ECO:0000313" key="4">
    <source>
        <dbReference type="Proteomes" id="UP000321577"/>
    </source>
</evidence>
<dbReference type="EMBL" id="BKAG01000017">
    <property type="protein sequence ID" value="GEP43408.1"/>
    <property type="molecule type" value="Genomic_DNA"/>
</dbReference>
<keyword evidence="1" id="KW-0812">Transmembrane</keyword>
<dbReference type="SUPFAM" id="SSF50199">
    <property type="entry name" value="Staphylococcal nuclease"/>
    <property type="match status" value="1"/>
</dbReference>
<feature type="domain" description="TNase-like" evidence="2">
    <location>
        <begin position="99"/>
        <end position="225"/>
    </location>
</feature>
<keyword evidence="1" id="KW-0472">Membrane</keyword>
<dbReference type="AlphaFoldDB" id="A0A512M9I6"/>
<keyword evidence="4" id="KW-1185">Reference proteome</keyword>
<dbReference type="Gene3D" id="2.40.50.90">
    <property type="match status" value="1"/>
</dbReference>
<organism evidence="3 4">
    <name type="scientific">Brevifollis gellanilyticus</name>
    <dbReference type="NCBI Taxonomy" id="748831"/>
    <lineage>
        <taxon>Bacteria</taxon>
        <taxon>Pseudomonadati</taxon>
        <taxon>Verrucomicrobiota</taxon>
        <taxon>Verrucomicrobiia</taxon>
        <taxon>Verrucomicrobiales</taxon>
        <taxon>Verrucomicrobiaceae</taxon>
    </lineage>
</organism>
<sequence>MPFRTALLNLAITFMLLLVVVLAGVIMRGKQGKPVAARKIPVAGVPGQTTADEGGVPRAPVTKFEILTSPALVESSANEADTLRVKHGSEEYVFVLYYVDALETTMDHPQRVAEQGRWFQASEHDVTSTGQDAALYVTQLLKDNHFNVLTRWERVPNTVRYYAVVLVQQPQGPVYLADLLVRRGYARVGSVMTELPDDRRDQATYLAELKKLDEKARQGKAGIWAKSKSVPSAK</sequence>
<name>A0A512M9I6_9BACT</name>
<keyword evidence="1" id="KW-1133">Transmembrane helix</keyword>
<gene>
    <name evidence="3" type="ORF">BGE01nite_26990</name>
</gene>